<dbReference type="SMART" id="SM00724">
    <property type="entry name" value="TLC"/>
    <property type="match status" value="1"/>
</dbReference>
<dbReference type="GO" id="GO:0005783">
    <property type="term" value="C:endoplasmic reticulum"/>
    <property type="evidence" value="ECO:0007669"/>
    <property type="project" value="TreeGrafter"/>
</dbReference>
<feature type="transmembrane region" description="Helical" evidence="6">
    <location>
        <begin position="61"/>
        <end position="84"/>
    </location>
</feature>
<dbReference type="GO" id="GO:0016020">
    <property type="term" value="C:membrane"/>
    <property type="evidence" value="ECO:0007669"/>
    <property type="project" value="UniProtKB-SubCell"/>
</dbReference>
<reference evidence="8" key="1">
    <citation type="submission" date="2020-10" db="EMBL/GenBank/DDBJ databases">
        <authorList>
            <person name="Roach M.J.R."/>
        </authorList>
    </citation>
    <scope>NUCLEOTIDE SEQUENCE</scope>
    <source>
        <strain evidence="8">CBS 1945</strain>
    </source>
</reference>
<keyword evidence="9" id="KW-1185">Reference proteome</keyword>
<accession>A0A875S2J1</accession>
<feature type="transmembrane region" description="Helical" evidence="6">
    <location>
        <begin position="34"/>
        <end position="54"/>
    </location>
</feature>
<dbReference type="KEGG" id="bnn:FOA43_001886"/>
<dbReference type="InterPro" id="IPR050846">
    <property type="entry name" value="TLCD"/>
</dbReference>
<evidence type="ECO:0000256" key="3">
    <source>
        <dbReference type="ARBA" id="ARBA00022989"/>
    </source>
</evidence>
<keyword evidence="4 5" id="KW-0472">Membrane</keyword>
<dbReference type="PROSITE" id="PS50922">
    <property type="entry name" value="TLC"/>
    <property type="match status" value="1"/>
</dbReference>
<dbReference type="OrthoDB" id="10266980at2759"/>
<evidence type="ECO:0000256" key="1">
    <source>
        <dbReference type="ARBA" id="ARBA00004141"/>
    </source>
</evidence>
<dbReference type="InterPro" id="IPR006634">
    <property type="entry name" value="TLC-dom"/>
</dbReference>
<feature type="transmembrane region" description="Helical" evidence="6">
    <location>
        <begin position="7"/>
        <end position="28"/>
    </location>
</feature>
<comment type="subcellular location">
    <subcellularLocation>
        <location evidence="1">Membrane</location>
        <topology evidence="1">Multi-pass membrane protein</topology>
    </subcellularLocation>
</comment>
<dbReference type="RefSeq" id="XP_038778120.1">
    <property type="nucleotide sequence ID" value="XM_038922192.1"/>
</dbReference>
<evidence type="ECO:0000256" key="6">
    <source>
        <dbReference type="SAM" id="Phobius"/>
    </source>
</evidence>
<sequence length="204" mass="23569">MHFCIRIVSLFQSVIICLLSLGIIGNQYLKEDHIFSVIPYSEFYASMALGYFIFDAIISLYYLHYFGLGFAIHGLVSLVVTYLALDYGFIHYYSAAFLLFELSTPFLDIRWFGLKFGTEVFPAWFQLANNVVLIVVFFCARIVWGWYQFGYLLVDFYKAYTDPRFPVFGAFLIIVSNLTLDALNVYWFGKMVTVAIGIIKKKTL</sequence>
<name>A0A875S2J1_EENNA</name>
<organism evidence="8 9">
    <name type="scientific">Eeniella nana</name>
    <name type="common">Yeast</name>
    <name type="synonym">Brettanomyces nanus</name>
    <dbReference type="NCBI Taxonomy" id="13502"/>
    <lineage>
        <taxon>Eukaryota</taxon>
        <taxon>Fungi</taxon>
        <taxon>Dikarya</taxon>
        <taxon>Ascomycota</taxon>
        <taxon>Saccharomycotina</taxon>
        <taxon>Pichiomycetes</taxon>
        <taxon>Pichiales</taxon>
        <taxon>Pichiaceae</taxon>
        <taxon>Brettanomyces</taxon>
    </lineage>
</organism>
<evidence type="ECO:0000256" key="2">
    <source>
        <dbReference type="ARBA" id="ARBA00022692"/>
    </source>
</evidence>
<keyword evidence="3 6" id="KW-1133">Transmembrane helix</keyword>
<evidence type="ECO:0000256" key="5">
    <source>
        <dbReference type="PROSITE-ProRule" id="PRU00205"/>
    </source>
</evidence>
<dbReference type="PANTHER" id="PTHR13439:SF6">
    <property type="entry name" value="AAR085WP"/>
    <property type="match status" value="1"/>
</dbReference>
<feature type="transmembrane region" description="Helical" evidence="6">
    <location>
        <begin position="127"/>
        <end position="147"/>
    </location>
</feature>
<dbReference type="Pfam" id="PF03798">
    <property type="entry name" value="TRAM_LAG1_CLN8"/>
    <property type="match status" value="1"/>
</dbReference>
<feature type="transmembrane region" description="Helical" evidence="6">
    <location>
        <begin position="90"/>
        <end position="107"/>
    </location>
</feature>
<dbReference type="Proteomes" id="UP000662931">
    <property type="component" value="Chromosome 1"/>
</dbReference>
<feature type="domain" description="TLC" evidence="7">
    <location>
        <begin position="1"/>
        <end position="200"/>
    </location>
</feature>
<feature type="transmembrane region" description="Helical" evidence="6">
    <location>
        <begin position="167"/>
        <end position="188"/>
    </location>
</feature>
<dbReference type="GeneID" id="62195287"/>
<dbReference type="AlphaFoldDB" id="A0A875S2J1"/>
<dbReference type="GO" id="GO:0055088">
    <property type="term" value="P:lipid homeostasis"/>
    <property type="evidence" value="ECO:0007669"/>
    <property type="project" value="TreeGrafter"/>
</dbReference>
<proteinExistence type="predicted"/>
<evidence type="ECO:0000259" key="7">
    <source>
        <dbReference type="PROSITE" id="PS50922"/>
    </source>
</evidence>
<evidence type="ECO:0000313" key="9">
    <source>
        <dbReference type="Proteomes" id="UP000662931"/>
    </source>
</evidence>
<evidence type="ECO:0000313" key="8">
    <source>
        <dbReference type="EMBL" id="QPG74555.1"/>
    </source>
</evidence>
<dbReference type="PANTHER" id="PTHR13439">
    <property type="entry name" value="CT120 PROTEIN"/>
    <property type="match status" value="1"/>
</dbReference>
<evidence type="ECO:0000256" key="4">
    <source>
        <dbReference type="ARBA" id="ARBA00023136"/>
    </source>
</evidence>
<keyword evidence="2 5" id="KW-0812">Transmembrane</keyword>
<gene>
    <name evidence="8" type="ORF">FOA43_001886</name>
</gene>
<protein>
    <recommendedName>
        <fullName evidence="7">TLC domain-containing protein</fullName>
    </recommendedName>
</protein>
<dbReference type="EMBL" id="CP064812">
    <property type="protein sequence ID" value="QPG74555.1"/>
    <property type="molecule type" value="Genomic_DNA"/>
</dbReference>